<name>A0ABX1GDI1_9GAMM</name>
<comment type="pathway">
    <text evidence="2 13">Glycolipid biosynthesis; lipid IV(A) biosynthesis; lipid IV(A) from (3R)-3-hydroxytetradecanoyl-[acyl-carrier-protein] and UDP-N-acetyl-alpha-D-glucosamine: step 6/6.</text>
</comment>
<keyword evidence="10 13" id="KW-0067">ATP-binding</keyword>
<comment type="similarity">
    <text evidence="13">Belongs to the LpxK family.</text>
</comment>
<proteinExistence type="inferred from homology"/>
<organism evidence="14 15">
    <name type="scientific">Spongiibacter thalassae</name>
    <dbReference type="NCBI Taxonomy" id="2721624"/>
    <lineage>
        <taxon>Bacteria</taxon>
        <taxon>Pseudomonadati</taxon>
        <taxon>Pseudomonadota</taxon>
        <taxon>Gammaproteobacteria</taxon>
        <taxon>Cellvibrionales</taxon>
        <taxon>Spongiibacteraceae</taxon>
        <taxon>Spongiibacter</taxon>
    </lineage>
</organism>
<evidence type="ECO:0000256" key="10">
    <source>
        <dbReference type="ARBA" id="ARBA00022840"/>
    </source>
</evidence>
<evidence type="ECO:0000256" key="2">
    <source>
        <dbReference type="ARBA" id="ARBA00004870"/>
    </source>
</evidence>
<dbReference type="Proteomes" id="UP000765845">
    <property type="component" value="Unassembled WGS sequence"/>
</dbReference>
<evidence type="ECO:0000256" key="3">
    <source>
        <dbReference type="ARBA" id="ARBA00012071"/>
    </source>
</evidence>
<evidence type="ECO:0000256" key="8">
    <source>
        <dbReference type="ARBA" id="ARBA00022741"/>
    </source>
</evidence>
<evidence type="ECO:0000256" key="9">
    <source>
        <dbReference type="ARBA" id="ARBA00022777"/>
    </source>
</evidence>
<evidence type="ECO:0000313" key="15">
    <source>
        <dbReference type="Proteomes" id="UP000765845"/>
    </source>
</evidence>
<protein>
    <recommendedName>
        <fullName evidence="4 13">Tetraacyldisaccharide 4'-kinase</fullName>
        <ecNumber evidence="3 13">2.7.1.130</ecNumber>
    </recommendedName>
    <alternativeName>
        <fullName evidence="12 13">Lipid A 4'-kinase</fullName>
    </alternativeName>
</protein>
<dbReference type="EMBL" id="JAAWWK010000002">
    <property type="protein sequence ID" value="NKI17237.1"/>
    <property type="molecule type" value="Genomic_DNA"/>
</dbReference>
<dbReference type="NCBIfam" id="TIGR00682">
    <property type="entry name" value="lpxK"/>
    <property type="match status" value="1"/>
</dbReference>
<evidence type="ECO:0000256" key="11">
    <source>
        <dbReference type="ARBA" id="ARBA00023098"/>
    </source>
</evidence>
<evidence type="ECO:0000256" key="13">
    <source>
        <dbReference type="HAMAP-Rule" id="MF_00409"/>
    </source>
</evidence>
<dbReference type="InterPro" id="IPR003758">
    <property type="entry name" value="LpxK"/>
</dbReference>
<accession>A0ABX1GDI1</accession>
<dbReference type="Pfam" id="PF02606">
    <property type="entry name" value="LpxK"/>
    <property type="match status" value="1"/>
</dbReference>
<keyword evidence="8 13" id="KW-0547">Nucleotide-binding</keyword>
<keyword evidence="9 13" id="KW-0418">Kinase</keyword>
<gene>
    <name evidence="13" type="primary">lpxK</name>
    <name evidence="14" type="ORF">HCU74_07355</name>
</gene>
<dbReference type="InterPro" id="IPR027417">
    <property type="entry name" value="P-loop_NTPase"/>
</dbReference>
<keyword evidence="5 13" id="KW-0444">Lipid biosynthesis</keyword>
<sequence>MNAAWYGRPGLLNLLLPLEGLFRVVAALRRRHIVPQPCGAPVIVVGNIAVGGSGKTPAVVAIVEFLQQRGFRPGVVSRGYGAKPDHYPYLVTADSPADEGGDEPCLIARRLGVPVAIDPDRVAAATFLVEELSCDVIVSDDGLQHYRLARNVEVLLVDGQRGFGNGHCLPVGPLREPVARASTVDMTLINGVARADLGVQGFAMTLAGTQLVNLHTGVAQSLTEWGAVGKPVHALAGIGHPPRFFQLLRDQGLEVSEHAFGDHYPYTADDLRFGDNQPLVMTEKDAVKCRGIAPKDAWYLPVSAQLPESFYRELAVRLQRFE</sequence>
<dbReference type="EC" id="2.7.1.130" evidence="3 13"/>
<dbReference type="PANTHER" id="PTHR42724:SF1">
    <property type="entry name" value="TETRAACYLDISACCHARIDE 4'-KINASE, MITOCHONDRIAL-RELATED"/>
    <property type="match status" value="1"/>
</dbReference>
<feature type="binding site" evidence="13">
    <location>
        <begin position="49"/>
        <end position="56"/>
    </location>
    <ligand>
        <name>ATP</name>
        <dbReference type="ChEBI" id="CHEBI:30616"/>
    </ligand>
</feature>
<reference evidence="14 15" key="1">
    <citation type="submission" date="2020-04" db="EMBL/GenBank/DDBJ databases">
        <authorList>
            <person name="Yoon J."/>
        </authorList>
    </citation>
    <scope>NUCLEOTIDE SEQUENCE [LARGE SCALE GENOMIC DNA]</scope>
    <source>
        <strain evidence="14 15">KMU-166</strain>
    </source>
</reference>
<evidence type="ECO:0000256" key="7">
    <source>
        <dbReference type="ARBA" id="ARBA00022679"/>
    </source>
</evidence>
<keyword evidence="6 13" id="KW-0441">Lipid A biosynthesis</keyword>
<comment type="catalytic activity">
    <reaction evidence="13">
        <text>a lipid A disaccharide + ATP = a lipid IVA + ADP + H(+)</text>
        <dbReference type="Rhea" id="RHEA:67840"/>
        <dbReference type="ChEBI" id="CHEBI:15378"/>
        <dbReference type="ChEBI" id="CHEBI:30616"/>
        <dbReference type="ChEBI" id="CHEBI:176343"/>
        <dbReference type="ChEBI" id="CHEBI:176425"/>
        <dbReference type="ChEBI" id="CHEBI:456216"/>
        <dbReference type="EC" id="2.7.1.130"/>
    </reaction>
</comment>
<keyword evidence="7 13" id="KW-0808">Transferase</keyword>
<dbReference type="HAMAP" id="MF_00409">
    <property type="entry name" value="LpxK"/>
    <property type="match status" value="1"/>
</dbReference>
<evidence type="ECO:0000256" key="5">
    <source>
        <dbReference type="ARBA" id="ARBA00022516"/>
    </source>
</evidence>
<dbReference type="SUPFAM" id="SSF52540">
    <property type="entry name" value="P-loop containing nucleoside triphosphate hydrolases"/>
    <property type="match status" value="1"/>
</dbReference>
<evidence type="ECO:0000256" key="12">
    <source>
        <dbReference type="ARBA" id="ARBA00029757"/>
    </source>
</evidence>
<dbReference type="PANTHER" id="PTHR42724">
    <property type="entry name" value="TETRAACYLDISACCHARIDE 4'-KINASE"/>
    <property type="match status" value="1"/>
</dbReference>
<comment type="caution">
    <text evidence="14">The sequence shown here is derived from an EMBL/GenBank/DDBJ whole genome shotgun (WGS) entry which is preliminary data.</text>
</comment>
<keyword evidence="15" id="KW-1185">Reference proteome</keyword>
<evidence type="ECO:0000256" key="4">
    <source>
        <dbReference type="ARBA" id="ARBA00016436"/>
    </source>
</evidence>
<comment type="function">
    <text evidence="1 13">Transfers the gamma-phosphate of ATP to the 4'-position of a tetraacyldisaccharide 1-phosphate intermediate (termed DS-1-P) to form tetraacyldisaccharide 1,4'-bis-phosphate (lipid IVA).</text>
</comment>
<dbReference type="GO" id="GO:0009029">
    <property type="term" value="F:lipid-A 4'-kinase activity"/>
    <property type="evidence" value="ECO:0007669"/>
    <property type="project" value="UniProtKB-EC"/>
</dbReference>
<keyword evidence="11 13" id="KW-0443">Lipid metabolism</keyword>
<evidence type="ECO:0000256" key="6">
    <source>
        <dbReference type="ARBA" id="ARBA00022556"/>
    </source>
</evidence>
<evidence type="ECO:0000256" key="1">
    <source>
        <dbReference type="ARBA" id="ARBA00002274"/>
    </source>
</evidence>
<evidence type="ECO:0000313" key="14">
    <source>
        <dbReference type="EMBL" id="NKI17237.1"/>
    </source>
</evidence>